<dbReference type="OrthoDB" id="550577at2759"/>
<reference evidence="5" key="3">
    <citation type="submission" date="2016-03" db="UniProtKB">
        <authorList>
            <consortium name="EnsemblProtists"/>
        </authorList>
    </citation>
    <scope>IDENTIFICATION</scope>
</reference>
<keyword evidence="2" id="KW-0732">Signal</keyword>
<reference evidence="6" key="2">
    <citation type="submission" date="2012-11" db="EMBL/GenBank/DDBJ databases">
        <authorList>
            <person name="Kuo A."/>
            <person name="Curtis B.A."/>
            <person name="Tanifuji G."/>
            <person name="Burki F."/>
            <person name="Gruber A."/>
            <person name="Irimia M."/>
            <person name="Maruyama S."/>
            <person name="Arias M.C."/>
            <person name="Ball S.G."/>
            <person name="Gile G.H."/>
            <person name="Hirakawa Y."/>
            <person name="Hopkins J.F."/>
            <person name="Rensing S.A."/>
            <person name="Schmutz J."/>
            <person name="Symeonidi A."/>
            <person name="Elias M."/>
            <person name="Eveleigh R.J."/>
            <person name="Herman E.K."/>
            <person name="Klute M.J."/>
            <person name="Nakayama T."/>
            <person name="Obornik M."/>
            <person name="Reyes-Prieto A."/>
            <person name="Armbrust E.V."/>
            <person name="Aves S.J."/>
            <person name="Beiko R.G."/>
            <person name="Coutinho P."/>
            <person name="Dacks J.B."/>
            <person name="Durnford D.G."/>
            <person name="Fast N.M."/>
            <person name="Green B.R."/>
            <person name="Grisdale C."/>
            <person name="Hempe F."/>
            <person name="Henrissat B."/>
            <person name="Hoppner M.P."/>
            <person name="Ishida K.-I."/>
            <person name="Kim E."/>
            <person name="Koreny L."/>
            <person name="Kroth P.G."/>
            <person name="Liu Y."/>
            <person name="Malik S.-B."/>
            <person name="Maier U.G."/>
            <person name="McRose D."/>
            <person name="Mock T."/>
            <person name="Neilson J.A."/>
            <person name="Onodera N.T."/>
            <person name="Poole A.M."/>
            <person name="Pritham E.J."/>
            <person name="Richards T.A."/>
            <person name="Rocap G."/>
            <person name="Roy S.W."/>
            <person name="Sarai C."/>
            <person name="Schaack S."/>
            <person name="Shirato S."/>
            <person name="Slamovits C.H."/>
            <person name="Spencer D.F."/>
            <person name="Suzuki S."/>
            <person name="Worden A.Z."/>
            <person name="Zauner S."/>
            <person name="Barry K."/>
            <person name="Bell C."/>
            <person name="Bharti A.K."/>
            <person name="Crow J.A."/>
            <person name="Grimwood J."/>
            <person name="Kramer R."/>
            <person name="Lindquist E."/>
            <person name="Lucas S."/>
            <person name="Salamov A."/>
            <person name="McFadden G.I."/>
            <person name="Lane C.E."/>
            <person name="Keeling P.J."/>
            <person name="Gray M.W."/>
            <person name="Grigoriev I.V."/>
            <person name="Archibald J.M."/>
        </authorList>
    </citation>
    <scope>NUCLEOTIDE SEQUENCE</scope>
    <source>
        <strain evidence="6">CCMP2712</strain>
    </source>
</reference>
<dbReference type="AlphaFoldDB" id="L1I958"/>
<feature type="region of interest" description="Disordered" evidence="1">
    <location>
        <begin position="148"/>
        <end position="212"/>
    </location>
</feature>
<feature type="compositionally biased region" description="Basic and acidic residues" evidence="1">
    <location>
        <begin position="148"/>
        <end position="164"/>
    </location>
</feature>
<feature type="compositionally biased region" description="Basic and acidic residues" evidence="1">
    <location>
        <begin position="89"/>
        <end position="102"/>
    </location>
</feature>
<feature type="compositionally biased region" description="Basic and acidic residues" evidence="1">
    <location>
        <begin position="377"/>
        <end position="391"/>
    </location>
</feature>
<evidence type="ECO:0000313" key="5">
    <source>
        <dbReference type="EnsemblProtists" id="EKX32380"/>
    </source>
</evidence>
<dbReference type="InterPro" id="IPR002044">
    <property type="entry name" value="CBM20"/>
</dbReference>
<dbReference type="PROSITE" id="PS51166">
    <property type="entry name" value="CBM20"/>
    <property type="match status" value="1"/>
</dbReference>
<feature type="region of interest" description="Disordered" evidence="1">
    <location>
        <begin position="324"/>
        <end position="423"/>
    </location>
</feature>
<dbReference type="Pfam" id="PF00686">
    <property type="entry name" value="CBM_20"/>
    <property type="match status" value="1"/>
</dbReference>
<dbReference type="InterPro" id="IPR013784">
    <property type="entry name" value="Carb-bd-like_fold"/>
</dbReference>
<dbReference type="PANTHER" id="PTHR15048">
    <property type="entry name" value="STARCH-BINDING DOMAIN-CONTAINING PROTEIN 1"/>
    <property type="match status" value="1"/>
</dbReference>
<sequence length="450" mass="49938">MVHSKRSSSVSLLFLCISTVLASFYDSTSVSQARIPSSSLSPSGARLSSRLRGGSASLPHPANSSGWLDVDEREQAEHAEASMTHRLPSFRDEDPTESDGKQRASIVYEGIRPSISLRDAWHSPSTEPSAPLDPQVQLKWHNQLMKEAKQMGKLQDHRSKEGRRAAARFDSAESYDSELQHSSSLRARSEERESLQQPARRPSSRREGSSTEASSTILRFKVDVLGLREGEEVLVVGNHGKLGSWDPDRGLELSSEGDRKEWRGEVELMLPGDLVAYEYKYVVRSGKEYRWEVKIPNRKVTIPSDFFGMIVVVQDGTFNMMSPTRVLLPQPREDPREDAEDFGREEEEAEADERQEQAAAGAEEGEGRSLDGNLEARSWHTLEREQLEEASGRPAAATAGAGAAEEEQEAAEAGGEEEDADEKTLLQRELEVTRSKLSLMLSMVDSLQDA</sequence>
<gene>
    <name evidence="4" type="ORF">GUITHDRAFT_121463</name>
</gene>
<protein>
    <recommendedName>
        <fullName evidence="3">CBM20 domain-containing protein</fullName>
    </recommendedName>
</protein>
<organism evidence="4">
    <name type="scientific">Guillardia theta (strain CCMP2712)</name>
    <name type="common">Cryptophyte</name>
    <dbReference type="NCBI Taxonomy" id="905079"/>
    <lineage>
        <taxon>Eukaryota</taxon>
        <taxon>Cryptophyceae</taxon>
        <taxon>Pyrenomonadales</taxon>
        <taxon>Geminigeraceae</taxon>
        <taxon>Guillardia</taxon>
    </lineage>
</organism>
<feature type="compositionally biased region" description="Low complexity" evidence="1">
    <location>
        <begin position="392"/>
        <end position="403"/>
    </location>
</feature>
<name>L1I958_GUITC</name>
<proteinExistence type="predicted"/>
<feature type="compositionally biased region" description="Acidic residues" evidence="1">
    <location>
        <begin position="404"/>
        <end position="421"/>
    </location>
</feature>
<feature type="compositionally biased region" description="Acidic residues" evidence="1">
    <location>
        <begin position="336"/>
        <end position="353"/>
    </location>
</feature>
<dbReference type="EnsemblProtists" id="EKX32380">
    <property type="protein sequence ID" value="EKX32380"/>
    <property type="gene ID" value="GUITHDRAFT_121463"/>
</dbReference>
<reference evidence="4 6" key="1">
    <citation type="journal article" date="2012" name="Nature">
        <title>Algal genomes reveal evolutionary mosaicism and the fate of nucleomorphs.</title>
        <authorList>
            <consortium name="DOE Joint Genome Institute"/>
            <person name="Curtis B.A."/>
            <person name="Tanifuji G."/>
            <person name="Burki F."/>
            <person name="Gruber A."/>
            <person name="Irimia M."/>
            <person name="Maruyama S."/>
            <person name="Arias M.C."/>
            <person name="Ball S.G."/>
            <person name="Gile G.H."/>
            <person name="Hirakawa Y."/>
            <person name="Hopkins J.F."/>
            <person name="Kuo A."/>
            <person name="Rensing S.A."/>
            <person name="Schmutz J."/>
            <person name="Symeonidi A."/>
            <person name="Elias M."/>
            <person name="Eveleigh R.J."/>
            <person name="Herman E.K."/>
            <person name="Klute M.J."/>
            <person name="Nakayama T."/>
            <person name="Obornik M."/>
            <person name="Reyes-Prieto A."/>
            <person name="Armbrust E.V."/>
            <person name="Aves S.J."/>
            <person name="Beiko R.G."/>
            <person name="Coutinho P."/>
            <person name="Dacks J.B."/>
            <person name="Durnford D.G."/>
            <person name="Fast N.M."/>
            <person name="Green B.R."/>
            <person name="Grisdale C.J."/>
            <person name="Hempel F."/>
            <person name="Henrissat B."/>
            <person name="Hoppner M.P."/>
            <person name="Ishida K."/>
            <person name="Kim E."/>
            <person name="Koreny L."/>
            <person name="Kroth P.G."/>
            <person name="Liu Y."/>
            <person name="Malik S.B."/>
            <person name="Maier U.G."/>
            <person name="McRose D."/>
            <person name="Mock T."/>
            <person name="Neilson J.A."/>
            <person name="Onodera N.T."/>
            <person name="Poole A.M."/>
            <person name="Pritham E.J."/>
            <person name="Richards T.A."/>
            <person name="Rocap G."/>
            <person name="Roy S.W."/>
            <person name="Sarai C."/>
            <person name="Schaack S."/>
            <person name="Shirato S."/>
            <person name="Slamovits C.H."/>
            <person name="Spencer D.F."/>
            <person name="Suzuki S."/>
            <person name="Worden A.Z."/>
            <person name="Zauner S."/>
            <person name="Barry K."/>
            <person name="Bell C."/>
            <person name="Bharti A.K."/>
            <person name="Crow J.A."/>
            <person name="Grimwood J."/>
            <person name="Kramer R."/>
            <person name="Lindquist E."/>
            <person name="Lucas S."/>
            <person name="Salamov A."/>
            <person name="McFadden G.I."/>
            <person name="Lane C.E."/>
            <person name="Keeling P.J."/>
            <person name="Gray M.W."/>
            <person name="Grigoriev I.V."/>
            <person name="Archibald J.M."/>
        </authorList>
    </citation>
    <scope>NUCLEOTIDE SEQUENCE</scope>
    <source>
        <strain evidence="4 6">CCMP2712</strain>
    </source>
</reference>
<keyword evidence="6" id="KW-1185">Reference proteome</keyword>
<dbReference type="KEGG" id="gtt:GUITHDRAFT_121463"/>
<dbReference type="InterPro" id="IPR013783">
    <property type="entry name" value="Ig-like_fold"/>
</dbReference>
<feature type="domain" description="CBM20" evidence="3">
    <location>
        <begin position="210"/>
        <end position="320"/>
    </location>
</feature>
<dbReference type="EMBL" id="JH993193">
    <property type="protein sequence ID" value="EKX32380.1"/>
    <property type="molecule type" value="Genomic_DNA"/>
</dbReference>
<evidence type="ECO:0000313" key="6">
    <source>
        <dbReference type="Proteomes" id="UP000011087"/>
    </source>
</evidence>
<feature type="compositionally biased region" description="Low complexity" evidence="1">
    <location>
        <begin position="36"/>
        <end position="59"/>
    </location>
</feature>
<dbReference type="HOGENOM" id="CLU_609172_0_0_1"/>
<dbReference type="RefSeq" id="XP_005819360.1">
    <property type="nucleotide sequence ID" value="XM_005819303.1"/>
</dbReference>
<dbReference type="Gene3D" id="2.60.40.10">
    <property type="entry name" value="Immunoglobulins"/>
    <property type="match status" value="1"/>
</dbReference>
<accession>L1I958</accession>
<feature type="chain" id="PRO_5008769750" description="CBM20 domain-containing protein" evidence="2">
    <location>
        <begin position="23"/>
        <end position="450"/>
    </location>
</feature>
<feature type="region of interest" description="Disordered" evidence="1">
    <location>
        <begin position="34"/>
        <end position="106"/>
    </location>
</feature>
<evidence type="ECO:0000259" key="3">
    <source>
        <dbReference type="PROSITE" id="PS51166"/>
    </source>
</evidence>
<feature type="signal peptide" evidence="2">
    <location>
        <begin position="1"/>
        <end position="22"/>
    </location>
</feature>
<evidence type="ECO:0000313" key="4">
    <source>
        <dbReference type="EMBL" id="EKX32380.1"/>
    </source>
</evidence>
<dbReference type="Proteomes" id="UP000011087">
    <property type="component" value="Unassembled WGS sequence"/>
</dbReference>
<dbReference type="CDD" id="cd05467">
    <property type="entry name" value="CBM20"/>
    <property type="match status" value="1"/>
</dbReference>
<evidence type="ECO:0000256" key="2">
    <source>
        <dbReference type="SAM" id="SignalP"/>
    </source>
</evidence>
<dbReference type="GO" id="GO:2001070">
    <property type="term" value="F:starch binding"/>
    <property type="evidence" value="ECO:0007669"/>
    <property type="project" value="InterPro"/>
</dbReference>
<feature type="non-terminal residue" evidence="4">
    <location>
        <position position="450"/>
    </location>
</feature>
<dbReference type="GeneID" id="17289111"/>
<dbReference type="PaxDb" id="55529-EKX32380"/>
<dbReference type="PANTHER" id="PTHR15048:SF0">
    <property type="entry name" value="STARCH-BINDING DOMAIN-CONTAINING PROTEIN 1"/>
    <property type="match status" value="1"/>
</dbReference>
<dbReference type="SMART" id="SM01065">
    <property type="entry name" value="CBM_2"/>
    <property type="match status" value="1"/>
</dbReference>
<evidence type="ECO:0000256" key="1">
    <source>
        <dbReference type="SAM" id="MobiDB-lite"/>
    </source>
</evidence>
<dbReference type="GO" id="GO:0016020">
    <property type="term" value="C:membrane"/>
    <property type="evidence" value="ECO:0007669"/>
    <property type="project" value="TreeGrafter"/>
</dbReference>
<dbReference type="SUPFAM" id="SSF49452">
    <property type="entry name" value="Starch-binding domain-like"/>
    <property type="match status" value="1"/>
</dbReference>